<dbReference type="EMBL" id="UINC01208608">
    <property type="protein sequence ID" value="SVE31228.1"/>
    <property type="molecule type" value="Genomic_DNA"/>
</dbReference>
<dbReference type="AlphaFoldDB" id="A0A383CI16"/>
<evidence type="ECO:0000313" key="1">
    <source>
        <dbReference type="EMBL" id="SVE31228.1"/>
    </source>
</evidence>
<accession>A0A383CI16</accession>
<feature type="non-terminal residue" evidence="1">
    <location>
        <position position="64"/>
    </location>
</feature>
<protein>
    <submittedName>
        <fullName evidence="1">Uncharacterized protein</fullName>
    </submittedName>
</protein>
<proteinExistence type="predicted"/>
<organism evidence="1">
    <name type="scientific">marine metagenome</name>
    <dbReference type="NCBI Taxonomy" id="408172"/>
    <lineage>
        <taxon>unclassified sequences</taxon>
        <taxon>metagenomes</taxon>
        <taxon>ecological metagenomes</taxon>
    </lineage>
</organism>
<gene>
    <name evidence="1" type="ORF">METZ01_LOCUS484082</name>
</gene>
<name>A0A383CI16_9ZZZZ</name>
<sequence length="64" mass="7178">MLHFFVSGTKHLAERSDLPGSSFLVRRFLEVTLGASIANDALAIQTLLQSPNRAIHRFSLTDFY</sequence>
<reference evidence="1" key="1">
    <citation type="submission" date="2018-05" db="EMBL/GenBank/DDBJ databases">
        <authorList>
            <person name="Lanie J.A."/>
            <person name="Ng W.-L."/>
            <person name="Kazmierczak K.M."/>
            <person name="Andrzejewski T.M."/>
            <person name="Davidsen T.M."/>
            <person name="Wayne K.J."/>
            <person name="Tettelin H."/>
            <person name="Glass J.I."/>
            <person name="Rusch D."/>
            <person name="Podicherti R."/>
            <person name="Tsui H.-C.T."/>
            <person name="Winkler M.E."/>
        </authorList>
    </citation>
    <scope>NUCLEOTIDE SEQUENCE</scope>
</reference>